<evidence type="ECO:0000256" key="3">
    <source>
        <dbReference type="ARBA" id="ARBA00022679"/>
    </source>
</evidence>
<evidence type="ECO:0000256" key="2">
    <source>
        <dbReference type="ARBA" id="ARBA00022676"/>
    </source>
</evidence>
<dbReference type="InterPro" id="IPR058980">
    <property type="entry name" value="Glyco_transf_N"/>
</dbReference>
<dbReference type="Gene3D" id="3.40.50.2000">
    <property type="entry name" value="Glycogen Phosphorylase B"/>
    <property type="match status" value="4"/>
</dbReference>
<organism evidence="6 7">
    <name type="scientific">Acer yangbiense</name>
    <dbReference type="NCBI Taxonomy" id="1000413"/>
    <lineage>
        <taxon>Eukaryota</taxon>
        <taxon>Viridiplantae</taxon>
        <taxon>Streptophyta</taxon>
        <taxon>Embryophyta</taxon>
        <taxon>Tracheophyta</taxon>
        <taxon>Spermatophyta</taxon>
        <taxon>Magnoliopsida</taxon>
        <taxon>eudicotyledons</taxon>
        <taxon>Gunneridae</taxon>
        <taxon>Pentapetalae</taxon>
        <taxon>rosids</taxon>
        <taxon>malvids</taxon>
        <taxon>Sapindales</taxon>
        <taxon>Sapindaceae</taxon>
        <taxon>Hippocastanoideae</taxon>
        <taxon>Acereae</taxon>
        <taxon>Acer</taxon>
    </lineage>
</organism>
<keyword evidence="3" id="KW-0808">Transferase</keyword>
<protein>
    <recommendedName>
        <fullName evidence="5">Glycosyltransferase N-terminal domain-containing protein</fullName>
    </recommendedName>
</protein>
<comment type="caution">
    <text evidence="6">The sequence shown here is derived from an EMBL/GenBank/DDBJ whole genome shotgun (WGS) entry which is preliminary data.</text>
</comment>
<feature type="domain" description="Glycosyltransferase N-terminal" evidence="5">
    <location>
        <begin position="9"/>
        <end position="246"/>
    </location>
</feature>
<dbReference type="EMBL" id="VAHF01000007">
    <property type="protein sequence ID" value="TXG58407.1"/>
    <property type="molecule type" value="Genomic_DNA"/>
</dbReference>
<dbReference type="PROSITE" id="PS00375">
    <property type="entry name" value="UDPGT"/>
    <property type="match status" value="1"/>
</dbReference>
<dbReference type="GO" id="GO:0035251">
    <property type="term" value="F:UDP-glucosyltransferase activity"/>
    <property type="evidence" value="ECO:0007669"/>
    <property type="project" value="TreeGrafter"/>
</dbReference>
<accession>A0A5C7HMW7</accession>
<gene>
    <name evidence="6" type="ORF">EZV62_016236</name>
</gene>
<dbReference type="InterPro" id="IPR035595">
    <property type="entry name" value="UDP_glycos_trans_CS"/>
</dbReference>
<evidence type="ECO:0000256" key="1">
    <source>
        <dbReference type="ARBA" id="ARBA00009995"/>
    </source>
</evidence>
<keyword evidence="2" id="KW-0328">Glycosyltransferase</keyword>
<dbReference type="FunFam" id="3.40.50.2000:FF:000071">
    <property type="entry name" value="Glycosyltransferase"/>
    <property type="match status" value="1"/>
</dbReference>
<dbReference type="PANTHER" id="PTHR48047">
    <property type="entry name" value="GLYCOSYLTRANSFERASE"/>
    <property type="match status" value="1"/>
</dbReference>
<evidence type="ECO:0000259" key="5">
    <source>
        <dbReference type="Pfam" id="PF26168"/>
    </source>
</evidence>
<keyword evidence="4" id="KW-0175">Coiled coil</keyword>
<sequence length="828" mass="92617">MGSQANQLHFIMLPFLAQGHLIPMVDIAKLLAQQGAIVTILTTPVNAARFKNILTRAISSGLQIRVNELEFQTQKAGLPDGCENFDLIPSMDLIINFFNALNMLQLPAEKLLEQITPPPSCIISDMCFPWTTETASKLNVPRIAFHGFSCFCLLCWHILRSSKIHENVSSESEYFIIPGLPDKIEITKAQLPMVMSGAMKDFGDKLLAAEQISYGVIINTFEELEAGYVKEFKKVKSGKVWCVGPVSLCNKDTIDKVERGNKASIDESECLKWLDSRQPSSVLYVCLGSLCNLTTSQQIELGLGLDSSKKPFIWVIRGKNNTSEELEKWFLEQHFEERIKERGLLIRGWAPQVLLLSHTSIGGFLTHCGWNSSVEGISAGLSMLTWPLFADQFCNEKLMVHVLKIGVRIGVESPLTHGEEEKIGVLVKKEDVEKAVHELMDDGEERDERRRRARELGVIANRAIEKGGSSYNNIELLIQDIMQQAHSVEFTKPQIDATPPQIKPLGEKFQEAELATYGVIVNGFEELEPVYVEEYSKVRDGKVWCIGPVSLYNRYYLDKAQRGNKASIDENQILKWLDSQDSSFVLYACHGRLCNLIPTQLIEPGLGLEASDRPFIWVIREGVNSKELQKWAMENGFEERNKGRGLVIWGWAPQVLILSHTAVGGFLTHCGRNSSLEGISAGLPLITWPLFADQFCNEKLIVQILKTGVRVGVEYPTTWGEEEKVGVLVKREDVKSAVEKLMNQEMEAEERRERARELGKLAMAAVKDGGSSNLNIALLIEDIRNQKVSAIEAKCATEQGGSSYKSVEKLIQHVLQVIDINALCLKFG</sequence>
<evidence type="ECO:0000256" key="4">
    <source>
        <dbReference type="SAM" id="Coils"/>
    </source>
</evidence>
<dbReference type="AlphaFoldDB" id="A0A5C7HMW7"/>
<name>A0A5C7HMW7_9ROSI</name>
<dbReference type="PANTHER" id="PTHR48047:SF229">
    <property type="entry name" value="UDP-GLYCOSYLTRANSFERASE 73C3-RELATED"/>
    <property type="match status" value="1"/>
</dbReference>
<dbReference type="Pfam" id="PF00201">
    <property type="entry name" value="UDPGT"/>
    <property type="match status" value="2"/>
</dbReference>
<proteinExistence type="inferred from homology"/>
<dbReference type="SUPFAM" id="SSF53756">
    <property type="entry name" value="UDP-Glycosyltransferase/glycogen phosphorylase"/>
    <property type="match status" value="2"/>
</dbReference>
<dbReference type="InterPro" id="IPR002213">
    <property type="entry name" value="UDP_glucos_trans"/>
</dbReference>
<dbReference type="Proteomes" id="UP000323000">
    <property type="component" value="Chromosome 7"/>
</dbReference>
<feature type="coiled-coil region" evidence="4">
    <location>
        <begin position="731"/>
        <end position="758"/>
    </location>
</feature>
<comment type="similarity">
    <text evidence="1">Belongs to the UDP-glycosyltransferase family.</text>
</comment>
<dbReference type="CDD" id="cd03784">
    <property type="entry name" value="GT1_Gtf-like"/>
    <property type="match status" value="2"/>
</dbReference>
<evidence type="ECO:0000313" key="6">
    <source>
        <dbReference type="EMBL" id="TXG58407.1"/>
    </source>
</evidence>
<reference evidence="7" key="1">
    <citation type="journal article" date="2019" name="Gigascience">
        <title>De novo genome assembly of the endangered Acer yangbiense, a plant species with extremely small populations endemic to Yunnan Province, China.</title>
        <authorList>
            <person name="Yang J."/>
            <person name="Wariss H.M."/>
            <person name="Tao L."/>
            <person name="Zhang R."/>
            <person name="Yun Q."/>
            <person name="Hollingsworth P."/>
            <person name="Dao Z."/>
            <person name="Luo G."/>
            <person name="Guo H."/>
            <person name="Ma Y."/>
            <person name="Sun W."/>
        </authorList>
    </citation>
    <scope>NUCLEOTIDE SEQUENCE [LARGE SCALE GENOMIC DNA]</scope>
    <source>
        <strain evidence="7">cv. Malutang</strain>
    </source>
</reference>
<dbReference type="OrthoDB" id="5835829at2759"/>
<dbReference type="FunFam" id="3.40.50.2000:FF:000047">
    <property type="entry name" value="Glycosyltransferase"/>
    <property type="match status" value="2"/>
</dbReference>
<keyword evidence="7" id="KW-1185">Reference proteome</keyword>
<dbReference type="Pfam" id="PF26168">
    <property type="entry name" value="Glyco_transf_N"/>
    <property type="match status" value="1"/>
</dbReference>
<evidence type="ECO:0000313" key="7">
    <source>
        <dbReference type="Proteomes" id="UP000323000"/>
    </source>
</evidence>